<reference evidence="8 9" key="1">
    <citation type="submission" date="2018-07" db="EMBL/GenBank/DDBJ databases">
        <title>Genome sequencing of oomycete isolates from Chile give support for New Zealand origin for Phytophthora kernoviae and make available the first Nothophytophthora sp. genome.</title>
        <authorList>
            <person name="Studholme D.J."/>
            <person name="Sanfuentes E."/>
            <person name="Panda P."/>
            <person name="Hill R."/>
            <person name="Sambles C."/>
            <person name="Grant M."/>
            <person name="Williams N.M."/>
            <person name="Mcdougal R.L."/>
        </authorList>
    </citation>
    <scope>NUCLEOTIDE SEQUENCE [LARGE SCALE GENOMIC DNA]</scope>
    <source>
        <strain evidence="6">Chile6</strain>
        <strain evidence="7">Chile7</strain>
    </source>
</reference>
<keyword evidence="4" id="KW-0175">Coiled coil</keyword>
<dbReference type="GO" id="GO:0071035">
    <property type="term" value="P:nuclear polyadenylation-dependent rRNA catabolic process"/>
    <property type="evidence" value="ECO:0007669"/>
    <property type="project" value="TreeGrafter"/>
</dbReference>
<dbReference type="InterPro" id="IPR036612">
    <property type="entry name" value="KH_dom_type_1_sf"/>
</dbReference>
<dbReference type="CDD" id="cd22526">
    <property type="entry name" value="KH-I_Rrp40"/>
    <property type="match status" value="1"/>
</dbReference>
<keyword evidence="2" id="KW-0271">Exosome</keyword>
<dbReference type="SUPFAM" id="SSF110324">
    <property type="entry name" value="Ribosomal L27 protein-like"/>
    <property type="match status" value="1"/>
</dbReference>
<dbReference type="Proteomes" id="UP000284657">
    <property type="component" value="Unassembled WGS sequence"/>
</dbReference>
<dbReference type="GO" id="GO:0071038">
    <property type="term" value="P:TRAMP-dependent tRNA surveillance pathway"/>
    <property type="evidence" value="ECO:0007669"/>
    <property type="project" value="TreeGrafter"/>
</dbReference>
<dbReference type="InterPro" id="IPR026699">
    <property type="entry name" value="Exosome_RNA_bind1/RRP40/RRP4"/>
</dbReference>
<feature type="coiled-coil region" evidence="4">
    <location>
        <begin position="289"/>
        <end position="368"/>
    </location>
</feature>
<dbReference type="Pfam" id="PF15985">
    <property type="entry name" value="KH_6"/>
    <property type="match status" value="1"/>
</dbReference>
<evidence type="ECO:0000256" key="4">
    <source>
        <dbReference type="SAM" id="Coils"/>
    </source>
</evidence>
<dbReference type="Pfam" id="PF18311">
    <property type="entry name" value="Rrp40_N"/>
    <property type="match status" value="1"/>
</dbReference>
<dbReference type="SUPFAM" id="SSF47473">
    <property type="entry name" value="EF-hand"/>
    <property type="match status" value="1"/>
</dbReference>
<organism evidence="6 8">
    <name type="scientific">Phytophthora kernoviae</name>
    <dbReference type="NCBI Taxonomy" id="325452"/>
    <lineage>
        <taxon>Eukaryota</taxon>
        <taxon>Sar</taxon>
        <taxon>Stramenopiles</taxon>
        <taxon>Oomycota</taxon>
        <taxon>Peronosporomycetes</taxon>
        <taxon>Peronosporales</taxon>
        <taxon>Peronosporaceae</taxon>
        <taxon>Phytophthora</taxon>
    </lineage>
</organism>
<dbReference type="SUPFAM" id="SSF54791">
    <property type="entry name" value="Eukaryotic type KH-domain (KH-domain type I)"/>
    <property type="match status" value="1"/>
</dbReference>
<dbReference type="GO" id="GO:0071034">
    <property type="term" value="P:CUT catabolic process"/>
    <property type="evidence" value="ECO:0007669"/>
    <property type="project" value="TreeGrafter"/>
</dbReference>
<dbReference type="GO" id="GO:0000177">
    <property type="term" value="C:cytoplasmic exosome (RNase complex)"/>
    <property type="evidence" value="ECO:0007669"/>
    <property type="project" value="TreeGrafter"/>
</dbReference>
<evidence type="ECO:0000313" key="7">
    <source>
        <dbReference type="EMBL" id="RLN70616.1"/>
    </source>
</evidence>
<comment type="subcellular location">
    <subcellularLocation>
        <location evidence="1">Nucleus</location>
    </subcellularLocation>
</comment>
<dbReference type="Gene3D" id="2.40.50.100">
    <property type="match status" value="1"/>
</dbReference>
<dbReference type="Gene3D" id="3.30.1370.10">
    <property type="entry name" value="K Homology domain, type 1"/>
    <property type="match status" value="1"/>
</dbReference>
<dbReference type="OrthoDB" id="26525at2759"/>
<dbReference type="EMBL" id="MBDO02000544">
    <property type="protein sequence ID" value="RLN54132.1"/>
    <property type="molecule type" value="Genomic_DNA"/>
</dbReference>
<dbReference type="InterPro" id="IPR041054">
    <property type="entry name" value="Rrp40_N_euk"/>
</dbReference>
<dbReference type="GO" id="GO:0000176">
    <property type="term" value="C:nuclear exosome (RNase complex)"/>
    <property type="evidence" value="ECO:0007669"/>
    <property type="project" value="TreeGrafter"/>
</dbReference>
<evidence type="ECO:0000256" key="2">
    <source>
        <dbReference type="ARBA" id="ARBA00022835"/>
    </source>
</evidence>
<feature type="domain" description="EF-hand" evidence="5">
    <location>
        <begin position="398"/>
        <end position="433"/>
    </location>
</feature>
<dbReference type="InterPro" id="IPR049469">
    <property type="entry name" value="RRP40_KH-I"/>
</dbReference>
<accession>A0A3F2RDQ1</accession>
<dbReference type="Pfam" id="PF21262">
    <property type="entry name" value="RRP40_S1"/>
    <property type="match status" value="1"/>
</dbReference>
<dbReference type="Gene3D" id="1.10.238.10">
    <property type="entry name" value="EF-hand"/>
    <property type="match status" value="1"/>
</dbReference>
<evidence type="ECO:0000313" key="8">
    <source>
        <dbReference type="Proteomes" id="UP000277300"/>
    </source>
</evidence>
<dbReference type="PANTHER" id="PTHR21321">
    <property type="entry name" value="PNAS-3 RELATED"/>
    <property type="match status" value="1"/>
</dbReference>
<dbReference type="FunFam" id="3.30.1370.10:FF:000038">
    <property type="entry name" value="exosome complex component RRP40"/>
    <property type="match status" value="1"/>
</dbReference>
<dbReference type="PANTHER" id="PTHR21321:SF1">
    <property type="entry name" value="EXOSOME COMPLEX COMPONENT RRP40"/>
    <property type="match status" value="1"/>
</dbReference>
<dbReference type="GO" id="GO:0000467">
    <property type="term" value="P:exonucleolytic trimming to generate mature 3'-end of 5.8S rRNA from tricistronic rRNA transcript (SSU-rRNA, 5.8S rRNA, LSU-rRNA)"/>
    <property type="evidence" value="ECO:0007669"/>
    <property type="project" value="TreeGrafter"/>
</dbReference>
<evidence type="ECO:0000256" key="1">
    <source>
        <dbReference type="ARBA" id="ARBA00004123"/>
    </source>
</evidence>
<dbReference type="InterPro" id="IPR011992">
    <property type="entry name" value="EF-hand-dom_pair"/>
</dbReference>
<dbReference type="SUPFAM" id="SSF50249">
    <property type="entry name" value="Nucleic acid-binding proteins"/>
    <property type="match status" value="1"/>
</dbReference>
<dbReference type="Proteomes" id="UP000277300">
    <property type="component" value="Unassembled WGS sequence"/>
</dbReference>
<keyword evidence="3" id="KW-0694">RNA-binding</keyword>
<comment type="caution">
    <text evidence="6">The sequence shown here is derived from an EMBL/GenBank/DDBJ whole genome shotgun (WGS) entry which is preliminary data.</text>
</comment>
<protein>
    <recommendedName>
        <fullName evidence="5">EF-hand domain-containing protein</fullName>
    </recommendedName>
</protein>
<dbReference type="Gene3D" id="2.40.50.140">
    <property type="entry name" value="Nucleic acid-binding proteins"/>
    <property type="match status" value="1"/>
</dbReference>
<dbReference type="FunFam" id="2.40.50.100:FF:000073">
    <property type="entry name" value="Putative Exosome complex component RRP40"/>
    <property type="match status" value="1"/>
</dbReference>
<dbReference type="PROSITE" id="PS50222">
    <property type="entry name" value="EF_HAND_2"/>
    <property type="match status" value="1"/>
</dbReference>
<dbReference type="InterPro" id="IPR012340">
    <property type="entry name" value="NA-bd_OB-fold"/>
</dbReference>
<gene>
    <name evidence="7" type="ORF">BBJ29_008471</name>
    <name evidence="6" type="ORF">BBP00_00009052</name>
</gene>
<proteinExistence type="predicted"/>
<dbReference type="GO" id="GO:0003723">
    <property type="term" value="F:RNA binding"/>
    <property type="evidence" value="ECO:0007669"/>
    <property type="project" value="UniProtKB-KW"/>
</dbReference>
<dbReference type="InterPro" id="IPR002048">
    <property type="entry name" value="EF_hand_dom"/>
</dbReference>
<dbReference type="EMBL" id="MBAD02000213">
    <property type="protein sequence ID" value="RLN70616.1"/>
    <property type="molecule type" value="Genomic_DNA"/>
</dbReference>
<evidence type="ECO:0000259" key="5">
    <source>
        <dbReference type="PROSITE" id="PS50222"/>
    </source>
</evidence>
<name>A0A3F2RDQ1_9STRA</name>
<dbReference type="Pfam" id="PF13833">
    <property type="entry name" value="EF-hand_8"/>
    <property type="match status" value="1"/>
</dbReference>
<dbReference type="GO" id="GO:0071051">
    <property type="term" value="P:poly(A)-dependent snoRNA 3'-end processing"/>
    <property type="evidence" value="ECO:0007669"/>
    <property type="project" value="TreeGrafter"/>
</dbReference>
<evidence type="ECO:0000313" key="9">
    <source>
        <dbReference type="Proteomes" id="UP000284657"/>
    </source>
</evidence>
<dbReference type="GO" id="GO:0005509">
    <property type="term" value="F:calcium ion binding"/>
    <property type="evidence" value="ECO:0007669"/>
    <property type="project" value="InterPro"/>
</dbReference>
<dbReference type="InterPro" id="IPR004088">
    <property type="entry name" value="KH_dom_type_1"/>
</dbReference>
<dbReference type="AlphaFoldDB" id="A0A3F2RDQ1"/>
<evidence type="ECO:0000256" key="3">
    <source>
        <dbReference type="ARBA" id="ARBA00022884"/>
    </source>
</evidence>
<evidence type="ECO:0000313" key="6">
    <source>
        <dbReference type="EMBL" id="RLN54132.1"/>
    </source>
</evidence>
<dbReference type="GO" id="GO:0034475">
    <property type="term" value="P:U4 snRNA 3'-end processing"/>
    <property type="evidence" value="ECO:0007669"/>
    <property type="project" value="TreeGrafter"/>
</dbReference>
<sequence>MLQHNKRKAISPAEDAVDIDASSFLEDAQRSVDFLFSSVVVLPGDDVTATLTKTTRRVKLAGTGLRQLPDERIVCTNAGVLRYRPANRYWVEFNHKRVPQYVASMDDGVIGIVTDRNAEFYRVNIGAAATLGSLAFDGATKRNRPSLRLGSLVYARVSKTNPDVEPEITCEAPPSVTKKDWMTGLAIYGELNDGYVFKTSIGLAKSLLHEDCQVLASLGKKLPFEVAVGVNGVVWVHAKSTKNITIISNAIMNSETMSPSEVDAMVSRLLEEAEDVQTASYIDDAKGMIAQEERELRRVFDHLSSYRQKKKLTHTISDCKERRQRLESSRNNPEVSALLNEQGVKMSRDEIEDELRKVDQTLEKAVADQVAAQNSNSHSRVIKNDDLYEAIKALGKVCSKKEISDMIWEADENLDGVVDWEELRSMFNRNLLDRTELEPANLFNVVQFMTYDKKNCGIITADDTMAILFARYGQSQLEMRMKQLFGDSDELTFVDYLERVGKQRRSNVEARAKA</sequence>